<dbReference type="PANTHER" id="PTHR39193">
    <property type="entry name" value="5-DEOXY-GLUCURONATE ISOMERASE"/>
    <property type="match status" value="1"/>
</dbReference>
<accession>A0ABT0IPC9</accession>
<dbReference type="Gene3D" id="2.60.120.10">
    <property type="entry name" value="Jelly Rolls"/>
    <property type="match status" value="2"/>
</dbReference>
<organism evidence="2 3">
    <name type="scientific">Neorhizobium turbinariae</name>
    <dbReference type="NCBI Taxonomy" id="2937795"/>
    <lineage>
        <taxon>Bacteria</taxon>
        <taxon>Pseudomonadati</taxon>
        <taxon>Pseudomonadota</taxon>
        <taxon>Alphaproteobacteria</taxon>
        <taxon>Hyphomicrobiales</taxon>
        <taxon>Rhizobiaceae</taxon>
        <taxon>Rhizobium/Agrobacterium group</taxon>
        <taxon>Neorhizobium</taxon>
    </lineage>
</organism>
<keyword evidence="1 2" id="KW-0413">Isomerase</keyword>
<dbReference type="RefSeq" id="WP_248682447.1">
    <property type="nucleotide sequence ID" value="NZ_JALPRY010000008.1"/>
</dbReference>
<dbReference type="Pfam" id="PF04962">
    <property type="entry name" value="KduI"/>
    <property type="match status" value="1"/>
</dbReference>
<dbReference type="Proteomes" id="UP001202827">
    <property type="component" value="Unassembled WGS sequence"/>
</dbReference>
<comment type="caution">
    <text evidence="2">The sequence shown here is derived from an EMBL/GenBank/DDBJ whole genome shotgun (WGS) entry which is preliminary data.</text>
</comment>
<dbReference type="InterPro" id="IPR011051">
    <property type="entry name" value="RmlC_Cupin_sf"/>
</dbReference>
<dbReference type="InterPro" id="IPR021120">
    <property type="entry name" value="KduI/IolB_isomerase"/>
</dbReference>
<evidence type="ECO:0000256" key="1">
    <source>
        <dbReference type="ARBA" id="ARBA00023235"/>
    </source>
</evidence>
<protein>
    <submittedName>
        <fullName evidence="2">5-deoxy-glucuronate isomerase</fullName>
        <ecNumber evidence="2">5.3.1.30</ecNumber>
    </submittedName>
</protein>
<name>A0ABT0IPC9_9HYPH</name>
<dbReference type="NCBIfam" id="TIGR04378">
    <property type="entry name" value="myo_inos_iolB"/>
    <property type="match status" value="1"/>
</dbReference>
<dbReference type="InterPro" id="IPR024203">
    <property type="entry name" value="Deoxy-glucuronate_isom_IolB"/>
</dbReference>
<dbReference type="EMBL" id="JALPRY010000008">
    <property type="protein sequence ID" value="MCK8779735.1"/>
    <property type="molecule type" value="Genomic_DNA"/>
</dbReference>
<dbReference type="PIRSF" id="PIRSF036628">
    <property type="entry name" value="IolB"/>
    <property type="match status" value="1"/>
</dbReference>
<reference evidence="2 3" key="1">
    <citation type="submission" date="2022-04" db="EMBL/GenBank/DDBJ databases">
        <title>Rhizobium coralii sp. nov., isolated from coral Turbinaria peltata.</title>
        <authorList>
            <person name="Sun H."/>
        </authorList>
    </citation>
    <scope>NUCLEOTIDE SEQUENCE [LARGE SCALE GENOMIC DNA]</scope>
    <source>
        <strain evidence="2 3">NTR19</strain>
    </source>
</reference>
<sequence length="269" mass="29923">MTNLLRKPNGTSGKVHDIRPKDAGWGYVGFGLYRLKAGESATEPTGETEVILVLVEGKADVSGGGKTFGELGDRMNVFERKPPHCVYIPAGSNWNATATTDCILAVCTAPAKPGREAALIGPDGLSLNTRGKDANTRYIYPIAMEERDVADSLLVTEVFTPAGNWSSYPPHRHDEDNFPDMTYLEETYYHRLNPAQGFGFQRVFTEDGSLDQTMAVADHDLVLVPKGHHPCGAPYGYEMYYLNVMAGPMRKWRFKNHPDHDWIFERDNP</sequence>
<gene>
    <name evidence="2" type="primary">iolB</name>
    <name evidence="2" type="ORF">M0654_07015</name>
</gene>
<evidence type="ECO:0000313" key="2">
    <source>
        <dbReference type="EMBL" id="MCK8779735.1"/>
    </source>
</evidence>
<dbReference type="GO" id="GO:0102482">
    <property type="term" value="F:5-deoxy-D-glucuronate isomerase activity"/>
    <property type="evidence" value="ECO:0007669"/>
    <property type="project" value="UniProtKB-EC"/>
</dbReference>
<dbReference type="PANTHER" id="PTHR39193:SF1">
    <property type="entry name" value="5-DEOXY-GLUCURONATE ISOMERASE"/>
    <property type="match status" value="1"/>
</dbReference>
<dbReference type="EC" id="5.3.1.30" evidence="2"/>
<proteinExistence type="predicted"/>
<dbReference type="InterPro" id="IPR014710">
    <property type="entry name" value="RmlC-like_jellyroll"/>
</dbReference>
<keyword evidence="3" id="KW-1185">Reference proteome</keyword>
<evidence type="ECO:0000313" key="3">
    <source>
        <dbReference type="Proteomes" id="UP001202827"/>
    </source>
</evidence>
<dbReference type="SUPFAM" id="SSF51182">
    <property type="entry name" value="RmlC-like cupins"/>
    <property type="match status" value="1"/>
</dbReference>